<dbReference type="SUPFAM" id="SSF55785">
    <property type="entry name" value="PYP-like sensor domain (PAS domain)"/>
    <property type="match status" value="1"/>
</dbReference>
<keyword evidence="21" id="KW-1185">Reference proteome</keyword>
<dbReference type="Pfam" id="PF00512">
    <property type="entry name" value="HisKA"/>
    <property type="match status" value="1"/>
</dbReference>
<dbReference type="GO" id="GO:0005886">
    <property type="term" value="C:plasma membrane"/>
    <property type="evidence" value="ECO:0007669"/>
    <property type="project" value="UniProtKB-SubCell"/>
</dbReference>
<dbReference type="Pfam" id="PF13188">
    <property type="entry name" value="PAS_8"/>
    <property type="match status" value="1"/>
</dbReference>
<keyword evidence="15" id="KW-0902">Two-component regulatory system</keyword>
<evidence type="ECO:0000256" key="8">
    <source>
        <dbReference type="ARBA" id="ARBA00022592"/>
    </source>
</evidence>
<evidence type="ECO:0000256" key="1">
    <source>
        <dbReference type="ARBA" id="ARBA00000085"/>
    </source>
</evidence>
<dbReference type="Pfam" id="PF02518">
    <property type="entry name" value="HATPase_c"/>
    <property type="match status" value="1"/>
</dbReference>
<dbReference type="SMART" id="SM00387">
    <property type="entry name" value="HATPase_c"/>
    <property type="match status" value="1"/>
</dbReference>
<evidence type="ECO:0000259" key="19">
    <source>
        <dbReference type="PROSITE" id="PS50109"/>
    </source>
</evidence>
<feature type="domain" description="Histidine kinase" evidence="19">
    <location>
        <begin position="216"/>
        <end position="431"/>
    </location>
</feature>
<keyword evidence="13" id="KW-0067">ATP-binding</keyword>
<feature type="transmembrane region" description="Helical" evidence="18">
    <location>
        <begin position="7"/>
        <end position="26"/>
    </location>
</feature>
<dbReference type="SMART" id="SM00388">
    <property type="entry name" value="HisKA"/>
    <property type="match status" value="1"/>
</dbReference>
<dbReference type="Gene3D" id="1.10.287.130">
    <property type="match status" value="1"/>
</dbReference>
<gene>
    <name evidence="20" type="primary">phoR</name>
    <name evidence="20" type="ORF">JHT90_08245</name>
</gene>
<dbReference type="GO" id="GO:0005524">
    <property type="term" value="F:ATP binding"/>
    <property type="evidence" value="ECO:0007669"/>
    <property type="project" value="UniProtKB-KW"/>
</dbReference>
<dbReference type="InterPro" id="IPR050351">
    <property type="entry name" value="BphY/WalK/GraS-like"/>
</dbReference>
<dbReference type="InterPro" id="IPR004358">
    <property type="entry name" value="Sig_transdc_His_kin-like_C"/>
</dbReference>
<evidence type="ECO:0000256" key="17">
    <source>
        <dbReference type="ARBA" id="ARBA00025207"/>
    </source>
</evidence>
<keyword evidence="7" id="KW-0597">Phosphoprotein</keyword>
<evidence type="ECO:0000256" key="11">
    <source>
        <dbReference type="ARBA" id="ARBA00022741"/>
    </source>
</evidence>
<protein>
    <recommendedName>
        <fullName evidence="4">Phosphate regulon sensor protein PhoR</fullName>
        <ecNumber evidence="3">2.7.13.3</ecNumber>
    </recommendedName>
</protein>
<dbReference type="InterPro" id="IPR000014">
    <property type="entry name" value="PAS"/>
</dbReference>
<evidence type="ECO:0000256" key="14">
    <source>
        <dbReference type="ARBA" id="ARBA00022989"/>
    </source>
</evidence>
<evidence type="ECO:0000256" key="15">
    <source>
        <dbReference type="ARBA" id="ARBA00023012"/>
    </source>
</evidence>
<evidence type="ECO:0000256" key="5">
    <source>
        <dbReference type="ARBA" id="ARBA00022448"/>
    </source>
</evidence>
<dbReference type="AlphaFoldDB" id="A0A974NDD1"/>
<dbReference type="PANTHER" id="PTHR45453">
    <property type="entry name" value="PHOSPHATE REGULON SENSOR PROTEIN PHOR"/>
    <property type="match status" value="1"/>
</dbReference>
<evidence type="ECO:0000313" key="20">
    <source>
        <dbReference type="EMBL" id="QQP84417.1"/>
    </source>
</evidence>
<dbReference type="GO" id="GO:0000155">
    <property type="term" value="F:phosphorelay sensor kinase activity"/>
    <property type="evidence" value="ECO:0007669"/>
    <property type="project" value="InterPro"/>
</dbReference>
<dbReference type="InterPro" id="IPR003661">
    <property type="entry name" value="HisK_dim/P_dom"/>
</dbReference>
<evidence type="ECO:0000256" key="2">
    <source>
        <dbReference type="ARBA" id="ARBA00004236"/>
    </source>
</evidence>
<dbReference type="GO" id="GO:0016036">
    <property type="term" value="P:cellular response to phosphate starvation"/>
    <property type="evidence" value="ECO:0007669"/>
    <property type="project" value="TreeGrafter"/>
</dbReference>
<dbReference type="GO" id="GO:0004721">
    <property type="term" value="F:phosphoprotein phosphatase activity"/>
    <property type="evidence" value="ECO:0007669"/>
    <property type="project" value="TreeGrafter"/>
</dbReference>
<evidence type="ECO:0000256" key="3">
    <source>
        <dbReference type="ARBA" id="ARBA00012438"/>
    </source>
</evidence>
<dbReference type="EMBL" id="CP067393">
    <property type="protein sequence ID" value="QQP84417.1"/>
    <property type="molecule type" value="Genomic_DNA"/>
</dbReference>
<keyword evidence="12 20" id="KW-0418">Kinase</keyword>
<dbReference type="RefSeq" id="WP_201090315.1">
    <property type="nucleotide sequence ID" value="NZ_CP067393.1"/>
</dbReference>
<sequence length="437" mass="49673">MSFYKPLFWLLIYIVIAVFIDVYLGARLANPILVVVGIFVFVIGWLWFNKKQFNLLISWLKQGAKNKDQYQFVGYSKEIADYVERLLKQRDQENQNSTDQLNKLLGAIQVSPNGVLLLDEDYKIEWCNATAAQHFSLDAELDLQQHITNLVRDPNFIAYLENKDYQKPLKLALGNDEEQKLLIQLHPYDEGRLLLLTNDITQLERVERMRRNFVADVSHEIRTPLTVLSGFIETIQNLPLDEAERKHYLDLMQQQGDRMQSLVNDLLTLARLEDSPPPPMDQWVAVKSILEHTENTIQELSAGQHKITVNCFDNVAIAGVESELISAVANIAINAVRYTKQGGDIDISFKLIDGEAVFQVKDSGQGIPAQHIKHLTQRFYRVDKSRSRETGGTGLGLSIVKHIVLRHGGRLGIKSIEGKGSTFSLIFPVNRIKPSEI</sequence>
<evidence type="ECO:0000256" key="7">
    <source>
        <dbReference type="ARBA" id="ARBA00022553"/>
    </source>
</evidence>
<organism evidence="20 21">
    <name type="scientific">Entomomonas asaccharolytica</name>
    <dbReference type="NCBI Taxonomy" id="2785331"/>
    <lineage>
        <taxon>Bacteria</taxon>
        <taxon>Pseudomonadati</taxon>
        <taxon>Pseudomonadota</taxon>
        <taxon>Gammaproteobacteria</taxon>
        <taxon>Pseudomonadales</taxon>
        <taxon>Pseudomonadaceae</taxon>
        <taxon>Entomomonas</taxon>
    </lineage>
</organism>
<dbReference type="FunFam" id="3.30.565.10:FF:000006">
    <property type="entry name" value="Sensor histidine kinase WalK"/>
    <property type="match status" value="1"/>
</dbReference>
<evidence type="ECO:0000256" key="16">
    <source>
        <dbReference type="ARBA" id="ARBA00023136"/>
    </source>
</evidence>
<evidence type="ECO:0000256" key="18">
    <source>
        <dbReference type="SAM" id="Phobius"/>
    </source>
</evidence>
<proteinExistence type="predicted"/>
<keyword evidence="10 18" id="KW-0812">Transmembrane</keyword>
<evidence type="ECO:0000256" key="9">
    <source>
        <dbReference type="ARBA" id="ARBA00022679"/>
    </source>
</evidence>
<accession>A0A974NDD1</accession>
<evidence type="ECO:0000256" key="10">
    <source>
        <dbReference type="ARBA" id="ARBA00022692"/>
    </source>
</evidence>
<dbReference type="InterPro" id="IPR003594">
    <property type="entry name" value="HATPase_dom"/>
</dbReference>
<reference evidence="20 21" key="1">
    <citation type="submission" date="2021-01" db="EMBL/GenBank/DDBJ databases">
        <title>Entomomonas sp. F2A isolated from a house cricket (Acheta domesticus).</title>
        <authorList>
            <person name="Spergser J."/>
            <person name="Busse H.-J."/>
        </authorList>
    </citation>
    <scope>NUCLEOTIDE SEQUENCE [LARGE SCALE GENOMIC DNA]</scope>
    <source>
        <strain evidence="20 21">F2A</strain>
    </source>
</reference>
<evidence type="ECO:0000256" key="6">
    <source>
        <dbReference type="ARBA" id="ARBA00022475"/>
    </source>
</evidence>
<dbReference type="GO" id="GO:0006817">
    <property type="term" value="P:phosphate ion transport"/>
    <property type="evidence" value="ECO:0007669"/>
    <property type="project" value="UniProtKB-KW"/>
</dbReference>
<dbReference type="InterPro" id="IPR005467">
    <property type="entry name" value="His_kinase_dom"/>
</dbReference>
<keyword evidence="5" id="KW-0813">Transport</keyword>
<dbReference type="Gene3D" id="3.30.565.10">
    <property type="entry name" value="Histidine kinase-like ATPase, C-terminal domain"/>
    <property type="match status" value="1"/>
</dbReference>
<dbReference type="InterPro" id="IPR036890">
    <property type="entry name" value="HATPase_C_sf"/>
</dbReference>
<dbReference type="FunFam" id="1.10.287.130:FF:000001">
    <property type="entry name" value="Two-component sensor histidine kinase"/>
    <property type="match status" value="1"/>
</dbReference>
<keyword evidence="14 18" id="KW-1133">Transmembrane helix</keyword>
<dbReference type="SUPFAM" id="SSF47384">
    <property type="entry name" value="Homodimeric domain of signal transducing histidine kinase"/>
    <property type="match status" value="1"/>
</dbReference>
<evidence type="ECO:0000256" key="4">
    <source>
        <dbReference type="ARBA" id="ARBA00019665"/>
    </source>
</evidence>
<dbReference type="KEGG" id="eaz:JHT90_08245"/>
<keyword evidence="8" id="KW-0592">Phosphate transport</keyword>
<keyword evidence="6" id="KW-1003">Cell membrane</keyword>
<dbReference type="InterPro" id="IPR035965">
    <property type="entry name" value="PAS-like_dom_sf"/>
</dbReference>
<dbReference type="SUPFAM" id="SSF55874">
    <property type="entry name" value="ATPase domain of HSP90 chaperone/DNA topoisomerase II/histidine kinase"/>
    <property type="match status" value="1"/>
</dbReference>
<dbReference type="InterPro" id="IPR014310">
    <property type="entry name" value="Sig_transdc_His_kinase_PhoR"/>
</dbReference>
<evidence type="ECO:0000256" key="12">
    <source>
        <dbReference type="ARBA" id="ARBA00022777"/>
    </source>
</evidence>
<dbReference type="Gene3D" id="3.30.450.20">
    <property type="entry name" value="PAS domain"/>
    <property type="match status" value="1"/>
</dbReference>
<dbReference type="InterPro" id="IPR036097">
    <property type="entry name" value="HisK_dim/P_sf"/>
</dbReference>
<keyword evidence="11" id="KW-0547">Nucleotide-binding</keyword>
<keyword evidence="9" id="KW-0808">Transferase</keyword>
<dbReference type="PRINTS" id="PR00344">
    <property type="entry name" value="BCTRLSENSOR"/>
</dbReference>
<comment type="subcellular location">
    <subcellularLocation>
        <location evidence="2">Cell membrane</location>
    </subcellularLocation>
</comment>
<keyword evidence="16 18" id="KW-0472">Membrane</keyword>
<dbReference type="PROSITE" id="PS50109">
    <property type="entry name" value="HIS_KIN"/>
    <property type="match status" value="1"/>
</dbReference>
<name>A0A974NDD1_9GAMM</name>
<evidence type="ECO:0000256" key="13">
    <source>
        <dbReference type="ARBA" id="ARBA00022840"/>
    </source>
</evidence>
<comment type="catalytic activity">
    <reaction evidence="1">
        <text>ATP + protein L-histidine = ADP + protein N-phospho-L-histidine.</text>
        <dbReference type="EC" id="2.7.13.3"/>
    </reaction>
</comment>
<dbReference type="EC" id="2.7.13.3" evidence="3"/>
<evidence type="ECO:0000313" key="21">
    <source>
        <dbReference type="Proteomes" id="UP000595278"/>
    </source>
</evidence>
<dbReference type="Proteomes" id="UP000595278">
    <property type="component" value="Chromosome"/>
</dbReference>
<feature type="transmembrane region" description="Helical" evidence="18">
    <location>
        <begin position="32"/>
        <end position="48"/>
    </location>
</feature>
<dbReference type="CDD" id="cd00082">
    <property type="entry name" value="HisKA"/>
    <property type="match status" value="1"/>
</dbReference>
<dbReference type="NCBIfam" id="TIGR02966">
    <property type="entry name" value="phoR_proteo"/>
    <property type="match status" value="1"/>
</dbReference>
<comment type="function">
    <text evidence="17">Member of the two-component regulatory system PhoR/PhoB involved in the phosphate regulon genes expression. PhoR may function as a membrane-associated protein kinase that phosphorylates PhoB in response to environmental signals.</text>
</comment>
<dbReference type="PANTHER" id="PTHR45453:SF1">
    <property type="entry name" value="PHOSPHATE REGULON SENSOR PROTEIN PHOR"/>
    <property type="match status" value="1"/>
</dbReference>